<dbReference type="PANTHER" id="PTHR30408">
    <property type="entry name" value="TYPE-1 RESTRICTION ENZYME ECOKI SPECIFICITY PROTEIN"/>
    <property type="match status" value="1"/>
</dbReference>
<dbReference type="GO" id="GO:0004519">
    <property type="term" value="F:endonuclease activity"/>
    <property type="evidence" value="ECO:0007669"/>
    <property type="project" value="UniProtKB-KW"/>
</dbReference>
<keyword evidence="5" id="KW-0255">Endonuclease</keyword>
<protein>
    <submittedName>
        <fullName evidence="5">Restriction endonuclease subunit S</fullName>
        <ecNumber evidence="5">3.1.21.-</ecNumber>
    </submittedName>
</protein>
<reference evidence="5" key="1">
    <citation type="submission" date="2021-11" db="EMBL/GenBank/DDBJ databases">
        <title>Description of Mycoplasma bradburyaesp. nov.from sea birds: a tribute to a great mycoplasmologist.</title>
        <authorList>
            <person name="Ramirez A.S."/>
            <person name="Poveda C."/>
            <person name="Suarez-Perez A."/>
            <person name="Rosales R.S."/>
            <person name="Dijkman R."/>
            <person name="Feberwee A."/>
            <person name="Spergser J."/>
            <person name="Szostak M.P."/>
            <person name="Ressel L."/>
            <person name="Calabuig P."/>
            <person name="Catania S."/>
            <person name="Gobbo F."/>
            <person name="Timofte D."/>
            <person name="Poveda J.B."/>
        </authorList>
    </citation>
    <scope>NUCLEOTIDE SEQUENCE</scope>
    <source>
        <strain evidence="5">T264</strain>
    </source>
</reference>
<dbReference type="CDD" id="cd17255">
    <property type="entry name" value="RMtype1_S_Fco49512ORF2615P-TRD2-CR2_like"/>
    <property type="match status" value="1"/>
</dbReference>
<dbReference type="RefSeq" id="WP_272404051.1">
    <property type="nucleotide sequence ID" value="NZ_JAJHZP010000015.1"/>
</dbReference>
<dbReference type="SUPFAM" id="SSF116734">
    <property type="entry name" value="DNA methylase specificity domain"/>
    <property type="match status" value="2"/>
</dbReference>
<dbReference type="AlphaFoldDB" id="A0AAW6HPN4"/>
<comment type="similarity">
    <text evidence="1">Belongs to the type-I restriction system S methylase family.</text>
</comment>
<feature type="domain" description="Type I restriction modification DNA specificity" evidence="4">
    <location>
        <begin position="223"/>
        <end position="384"/>
    </location>
</feature>
<dbReference type="InterPro" id="IPR000055">
    <property type="entry name" value="Restrct_endonuc_typeI_TRD"/>
</dbReference>
<keyword evidence="5" id="KW-0540">Nuclease</keyword>
<evidence type="ECO:0000256" key="3">
    <source>
        <dbReference type="ARBA" id="ARBA00023125"/>
    </source>
</evidence>
<keyword evidence="3" id="KW-0238">DNA-binding</keyword>
<dbReference type="Proteomes" id="UP001216384">
    <property type="component" value="Unassembled WGS sequence"/>
</dbReference>
<dbReference type="EC" id="3.1.21.-" evidence="5"/>
<keyword evidence="2" id="KW-0680">Restriction system</keyword>
<organism evidence="5 6">
    <name type="scientific">Mycoplasma bradburyae</name>
    <dbReference type="NCBI Taxonomy" id="2963128"/>
    <lineage>
        <taxon>Bacteria</taxon>
        <taxon>Bacillati</taxon>
        <taxon>Mycoplasmatota</taxon>
        <taxon>Mollicutes</taxon>
        <taxon>Mycoplasmataceae</taxon>
        <taxon>Mycoplasma</taxon>
    </lineage>
</organism>
<feature type="domain" description="Type I restriction modification DNA specificity" evidence="4">
    <location>
        <begin position="17"/>
        <end position="196"/>
    </location>
</feature>
<dbReference type="PANTHER" id="PTHR30408:SF13">
    <property type="entry name" value="TYPE I RESTRICTION ENZYME HINDI SPECIFICITY SUBUNIT"/>
    <property type="match status" value="1"/>
</dbReference>
<dbReference type="InterPro" id="IPR044946">
    <property type="entry name" value="Restrct_endonuc_typeI_TRD_sf"/>
</dbReference>
<evidence type="ECO:0000259" key="4">
    <source>
        <dbReference type="Pfam" id="PF01420"/>
    </source>
</evidence>
<evidence type="ECO:0000313" key="5">
    <source>
        <dbReference type="EMBL" id="MDC4183586.1"/>
    </source>
</evidence>
<dbReference type="EMBL" id="JAJHZP010000015">
    <property type="protein sequence ID" value="MDC4183586.1"/>
    <property type="molecule type" value="Genomic_DNA"/>
</dbReference>
<dbReference type="GO" id="GO:0003677">
    <property type="term" value="F:DNA binding"/>
    <property type="evidence" value="ECO:0007669"/>
    <property type="project" value="UniProtKB-KW"/>
</dbReference>
<dbReference type="Pfam" id="PF01420">
    <property type="entry name" value="Methylase_S"/>
    <property type="match status" value="2"/>
</dbReference>
<dbReference type="Gene3D" id="3.90.220.20">
    <property type="entry name" value="DNA methylase specificity domains"/>
    <property type="match status" value="2"/>
</dbReference>
<gene>
    <name evidence="5" type="ORF">LNO71_02930</name>
</gene>
<evidence type="ECO:0000256" key="2">
    <source>
        <dbReference type="ARBA" id="ARBA00022747"/>
    </source>
</evidence>
<sequence length="396" mass="45603">MNKNKNIPEIRFKGFDEGWKSSQLKELVSYLGLGRTPLISNKSYYGGRIPFLKISDINNNGCFINKTEKKITQLALDCNVAKFYPKGTISLVTTFSYGEVVIMNMDCATSEAFYNIGFKSNTLRDFIFWELKWIHQSNYWNKLVLVGVQPYINLDIVKGVTVSLTSDDEMKKIGNLFFSFENLLESTKSKISKLENCKEALLSNMFPKTNQNKPDIRFNGFDKDWKIFAINDIFKITQGYVLNEKQVSQVCSGLNPYPVYSSKTLNNGLFGFYKEFLYQDAITWTTVGYAGTVRYRQGKFYCTDVCGVLLKKTMKPDWMISEVLNKVTPNHVIQGTRPQLSNYVMAEIEVKLPTEEKEREKISDIFSKIDNLINLLKQKESKLNLVKENLLNKMFC</sequence>
<evidence type="ECO:0000313" key="6">
    <source>
        <dbReference type="Proteomes" id="UP001216384"/>
    </source>
</evidence>
<keyword evidence="5" id="KW-0378">Hydrolase</keyword>
<evidence type="ECO:0000256" key="1">
    <source>
        <dbReference type="ARBA" id="ARBA00010923"/>
    </source>
</evidence>
<dbReference type="InterPro" id="IPR052021">
    <property type="entry name" value="Type-I_RS_S_subunit"/>
</dbReference>
<accession>A0AAW6HPN4</accession>
<proteinExistence type="inferred from homology"/>
<name>A0AAW6HPN4_9MOLU</name>
<comment type="caution">
    <text evidence="5">The sequence shown here is derived from an EMBL/GenBank/DDBJ whole genome shotgun (WGS) entry which is preliminary data.</text>
</comment>
<dbReference type="GO" id="GO:0009307">
    <property type="term" value="P:DNA restriction-modification system"/>
    <property type="evidence" value="ECO:0007669"/>
    <property type="project" value="UniProtKB-KW"/>
</dbReference>
<dbReference type="GO" id="GO:0016787">
    <property type="term" value="F:hydrolase activity"/>
    <property type="evidence" value="ECO:0007669"/>
    <property type="project" value="UniProtKB-KW"/>
</dbReference>
<dbReference type="Gene3D" id="1.10.287.1120">
    <property type="entry name" value="Bipartite methylase S protein"/>
    <property type="match status" value="1"/>
</dbReference>